<dbReference type="InterPro" id="IPR027417">
    <property type="entry name" value="P-loop_NTPase"/>
</dbReference>
<feature type="region of interest" description="Disordered" evidence="2">
    <location>
        <begin position="56"/>
        <end position="80"/>
    </location>
</feature>
<dbReference type="Gene3D" id="3.40.50.300">
    <property type="entry name" value="P-loop containing nucleotide triphosphate hydrolases"/>
    <property type="match status" value="1"/>
</dbReference>
<dbReference type="STRING" id="5786.F0ZSR9"/>
<dbReference type="EMBL" id="GL871163">
    <property type="protein sequence ID" value="EGC32993.1"/>
    <property type="molecule type" value="Genomic_DNA"/>
</dbReference>
<feature type="coiled-coil region" evidence="1">
    <location>
        <begin position="28"/>
        <end position="55"/>
    </location>
</feature>
<dbReference type="GO" id="GO:0016020">
    <property type="term" value="C:membrane"/>
    <property type="evidence" value="ECO:0007669"/>
    <property type="project" value="InterPro"/>
</dbReference>
<sequence>MKNIYFLKKLLFVVILIVFSLIISYSFNNTYKNSIKNFNNNIKISEKEYNIIKQDVNNSNKDDNNDDINSTSDNNNLDSKEKRKLKLKEWFERKRYYEQKQITEMNLLKNHSIRECRKEINYLDKHDITPTIASLKLIPGYPGPREPYTNNNEYLDNEWKKSSLTNRLLLPKPYIFIHMPKTGGTSLLKVFRNNNRNLKFYYSNVHPPYQDLKNVVKKDTLFGHFVFGLHKYFDKHPETRLQLPKDIVEPYLNQYSYLTMLRDPIDRAISHYYFLKASFDHPLHHQTINKTFIEWISITDTVNNEFCRRMVGIDRSTETTVDFENLCIHRLKYTFKYIGIMERFDESIVLLSHKLGYTDLLFPNENVGKVRTNHTKETLTQEERSLLERLNTADIRAYKIALEIFEKEIDMVGRDFLNQEVIQFKKKYNEEYNIT</sequence>
<dbReference type="GO" id="GO:0005794">
    <property type="term" value="C:Golgi apparatus"/>
    <property type="evidence" value="ECO:0000318"/>
    <property type="project" value="GO_Central"/>
</dbReference>
<dbReference type="PANTHER" id="PTHR32301:SF6">
    <property type="entry name" value="GOLVESIN-RELATED"/>
    <property type="match status" value="1"/>
</dbReference>
<dbReference type="InterPro" id="IPR053259">
    <property type="entry name" value="Golvesin-related_Golgi"/>
</dbReference>
<proteinExistence type="predicted"/>
<feature type="compositionally biased region" description="Low complexity" evidence="2">
    <location>
        <begin position="67"/>
        <end position="77"/>
    </location>
</feature>
<dbReference type="Proteomes" id="UP000001064">
    <property type="component" value="Unassembled WGS sequence"/>
</dbReference>
<evidence type="ECO:0000313" key="3">
    <source>
        <dbReference type="EMBL" id="EGC32993.1"/>
    </source>
</evidence>
<dbReference type="KEGG" id="dpp:DICPUDRAFT_154982"/>
<dbReference type="Pfam" id="PF03567">
    <property type="entry name" value="Sulfotransfer_2"/>
    <property type="match status" value="1"/>
</dbReference>
<dbReference type="GO" id="GO:0008146">
    <property type="term" value="F:sulfotransferase activity"/>
    <property type="evidence" value="ECO:0007669"/>
    <property type="project" value="InterPro"/>
</dbReference>
<name>F0ZSR9_DICPU</name>
<evidence type="ECO:0000256" key="2">
    <source>
        <dbReference type="SAM" id="MobiDB-lite"/>
    </source>
</evidence>
<accession>F0ZSR9</accession>
<evidence type="ECO:0000313" key="4">
    <source>
        <dbReference type="Proteomes" id="UP000001064"/>
    </source>
</evidence>
<dbReference type="VEuPathDB" id="AmoebaDB:DICPUDRAFT_154982"/>
<keyword evidence="1" id="KW-0175">Coiled coil</keyword>
<dbReference type="InterPro" id="IPR005331">
    <property type="entry name" value="Sulfotransferase"/>
</dbReference>
<dbReference type="OrthoDB" id="10019582at2759"/>
<protein>
    <recommendedName>
        <fullName evidence="5">Sulfotransferase domain-containing protein</fullName>
    </recommendedName>
</protein>
<organism evidence="3 4">
    <name type="scientific">Dictyostelium purpureum</name>
    <name type="common">Slime mold</name>
    <dbReference type="NCBI Taxonomy" id="5786"/>
    <lineage>
        <taxon>Eukaryota</taxon>
        <taxon>Amoebozoa</taxon>
        <taxon>Evosea</taxon>
        <taxon>Eumycetozoa</taxon>
        <taxon>Dictyostelia</taxon>
        <taxon>Dictyosteliales</taxon>
        <taxon>Dictyosteliaceae</taxon>
        <taxon>Dictyostelium</taxon>
    </lineage>
</organism>
<dbReference type="InParanoid" id="F0ZSR9"/>
<dbReference type="SUPFAM" id="SSF52540">
    <property type="entry name" value="P-loop containing nucleoside triphosphate hydrolases"/>
    <property type="match status" value="1"/>
</dbReference>
<dbReference type="OMA" id="TFIEWIS"/>
<dbReference type="RefSeq" id="XP_003290463.1">
    <property type="nucleotide sequence ID" value="XM_003290415.1"/>
</dbReference>
<reference evidence="4" key="1">
    <citation type="journal article" date="2011" name="Genome Biol.">
        <title>Comparative genomics of the social amoebae Dictyostelium discoideum and Dictyostelium purpureum.</title>
        <authorList>
            <consortium name="US DOE Joint Genome Institute (JGI-PGF)"/>
            <person name="Sucgang R."/>
            <person name="Kuo A."/>
            <person name="Tian X."/>
            <person name="Salerno W."/>
            <person name="Parikh A."/>
            <person name="Feasley C.L."/>
            <person name="Dalin E."/>
            <person name="Tu H."/>
            <person name="Huang E."/>
            <person name="Barry K."/>
            <person name="Lindquist E."/>
            <person name="Shapiro H."/>
            <person name="Bruce D."/>
            <person name="Schmutz J."/>
            <person name="Salamov A."/>
            <person name="Fey P."/>
            <person name="Gaudet P."/>
            <person name="Anjard C."/>
            <person name="Babu M.M."/>
            <person name="Basu S."/>
            <person name="Bushmanova Y."/>
            <person name="van der Wel H."/>
            <person name="Katoh-Kurasawa M."/>
            <person name="Dinh C."/>
            <person name="Coutinho P.M."/>
            <person name="Saito T."/>
            <person name="Elias M."/>
            <person name="Schaap P."/>
            <person name="Kay R.R."/>
            <person name="Henrissat B."/>
            <person name="Eichinger L."/>
            <person name="Rivero F."/>
            <person name="Putnam N.H."/>
            <person name="West C.M."/>
            <person name="Loomis W.F."/>
            <person name="Chisholm R.L."/>
            <person name="Shaulsky G."/>
            <person name="Strassmann J.E."/>
            <person name="Queller D.C."/>
            <person name="Kuspa A."/>
            <person name="Grigoriev I.V."/>
        </authorList>
    </citation>
    <scope>NUCLEOTIDE SEQUENCE [LARGE SCALE GENOMIC DNA]</scope>
    <source>
        <strain evidence="4">QSDP1</strain>
    </source>
</reference>
<evidence type="ECO:0008006" key="5">
    <source>
        <dbReference type="Google" id="ProtNLM"/>
    </source>
</evidence>
<keyword evidence="4" id="KW-1185">Reference proteome</keyword>
<dbReference type="GeneID" id="10504819"/>
<dbReference type="PANTHER" id="PTHR32301">
    <property type="entry name" value="COUNTIN RECEPTOR CNR3-RELATED"/>
    <property type="match status" value="1"/>
</dbReference>
<evidence type="ECO:0000256" key="1">
    <source>
        <dbReference type="SAM" id="Coils"/>
    </source>
</evidence>
<dbReference type="AlphaFoldDB" id="F0ZSR9"/>
<dbReference type="eggNOG" id="ENOG502RDZX">
    <property type="taxonomic scope" value="Eukaryota"/>
</dbReference>
<gene>
    <name evidence="3" type="ORF">DICPUDRAFT_154982</name>
</gene>